<reference evidence="1" key="1">
    <citation type="submission" date="2020-03" db="EMBL/GenBank/DDBJ databases">
        <title>Psychroflexus Maritimus sp. nov., isolate from marine sediment.</title>
        <authorList>
            <person name="Zhong Y.-L."/>
        </authorList>
    </citation>
    <scope>NUCLEOTIDE SEQUENCE</scope>
    <source>
        <strain evidence="1">C1</strain>
    </source>
</reference>
<gene>
    <name evidence="1" type="ORF">G7034_01295</name>
</gene>
<dbReference type="Proteomes" id="UP000643701">
    <property type="component" value="Unassembled WGS sequence"/>
</dbReference>
<dbReference type="RefSeq" id="WP_166399154.1">
    <property type="nucleotide sequence ID" value="NZ_JAANAS010000002.1"/>
</dbReference>
<name>A0A967AC46_9FLAO</name>
<comment type="caution">
    <text evidence="1">The sequence shown here is derived from an EMBL/GenBank/DDBJ whole genome shotgun (WGS) entry which is preliminary data.</text>
</comment>
<keyword evidence="2" id="KW-1185">Reference proteome</keyword>
<proteinExistence type="predicted"/>
<organism evidence="1 2">
    <name type="scientific">Psychroflexus maritimus</name>
    <dbReference type="NCBI Taxonomy" id="2714865"/>
    <lineage>
        <taxon>Bacteria</taxon>
        <taxon>Pseudomonadati</taxon>
        <taxon>Bacteroidota</taxon>
        <taxon>Flavobacteriia</taxon>
        <taxon>Flavobacteriales</taxon>
        <taxon>Flavobacteriaceae</taxon>
        <taxon>Psychroflexus</taxon>
    </lineage>
</organism>
<evidence type="ECO:0000313" key="2">
    <source>
        <dbReference type="Proteomes" id="UP000643701"/>
    </source>
</evidence>
<evidence type="ECO:0000313" key="1">
    <source>
        <dbReference type="EMBL" id="NGZ88883.1"/>
    </source>
</evidence>
<dbReference type="EMBL" id="JAANAS010000002">
    <property type="protein sequence ID" value="NGZ88883.1"/>
    <property type="molecule type" value="Genomic_DNA"/>
</dbReference>
<accession>A0A967AC46</accession>
<sequence>MKKILAVIIFFQCLLSTSQTQLYRSLYEGMSKSEFNEALAENQNKYGEIDFGKGVIWEIDKDFCIFEENQLKLVVMKPAGNKNGINYIKTVNHLKTSREYLLSKNYVLLNEHELWYSPQRFVDEDYPYAILLQGPNKKVIVKINTERFKGNYMPSISITNANNRKAIEIKEKIYPENGF</sequence>
<protein>
    <submittedName>
        <fullName evidence="1">Uncharacterized protein</fullName>
    </submittedName>
</protein>
<dbReference type="AlphaFoldDB" id="A0A967AC46"/>